<dbReference type="RefSeq" id="WP_235682250.1">
    <property type="nucleotide sequence ID" value="NZ_AP022570.1"/>
</dbReference>
<accession>A0A6N4VF60</accession>
<protein>
    <submittedName>
        <fullName evidence="1">Uncharacterized protein</fullName>
    </submittedName>
</protein>
<evidence type="ECO:0000313" key="2">
    <source>
        <dbReference type="Proteomes" id="UP000466785"/>
    </source>
</evidence>
<organism evidence="1 2">
    <name type="scientific">Mycolicibacterium poriferae</name>
    <dbReference type="NCBI Taxonomy" id="39694"/>
    <lineage>
        <taxon>Bacteria</taxon>
        <taxon>Bacillati</taxon>
        <taxon>Actinomycetota</taxon>
        <taxon>Actinomycetes</taxon>
        <taxon>Mycobacteriales</taxon>
        <taxon>Mycobacteriaceae</taxon>
        <taxon>Mycolicibacterium</taxon>
    </lineage>
</organism>
<gene>
    <name evidence="1" type="ORF">MPOR_37460</name>
</gene>
<sequence length="70" mass="7333">MNRSGLGGAAASVIAAVPVSGQVKVTAEAAGHYHRPVLDHLWPDGWEVLELNPAHVAQQRSRTGPTPGQD</sequence>
<reference evidence="1 2" key="1">
    <citation type="journal article" date="2019" name="Emerg. Microbes Infect.">
        <title>Comprehensive subspecies identification of 175 nontuberculous mycobacteria species based on 7547 genomic profiles.</title>
        <authorList>
            <person name="Matsumoto Y."/>
            <person name="Kinjo T."/>
            <person name="Motooka D."/>
            <person name="Nabeya D."/>
            <person name="Jung N."/>
            <person name="Uechi K."/>
            <person name="Horii T."/>
            <person name="Iida T."/>
            <person name="Fujita J."/>
            <person name="Nakamura S."/>
        </authorList>
    </citation>
    <scope>NUCLEOTIDE SEQUENCE [LARGE SCALE GENOMIC DNA]</scope>
    <source>
        <strain evidence="1 2">JCM 12603</strain>
    </source>
</reference>
<dbReference type="KEGG" id="mpof:MPOR_37460"/>
<name>A0A6N4VF60_9MYCO</name>
<dbReference type="AlphaFoldDB" id="A0A6N4VF60"/>
<evidence type="ECO:0000313" key="1">
    <source>
        <dbReference type="EMBL" id="BBX52720.1"/>
    </source>
</evidence>
<dbReference type="Proteomes" id="UP000466785">
    <property type="component" value="Chromosome"/>
</dbReference>
<keyword evidence="2" id="KW-1185">Reference proteome</keyword>
<dbReference type="EMBL" id="AP022570">
    <property type="protein sequence ID" value="BBX52720.1"/>
    <property type="molecule type" value="Genomic_DNA"/>
</dbReference>
<proteinExistence type="predicted"/>